<feature type="compositionally biased region" description="Basic residues" evidence="1">
    <location>
        <begin position="1"/>
        <end position="10"/>
    </location>
</feature>
<sequence>MARRRRRHKAGAFSREVDTGSREENASKPESRAPFRFDRNGAPVSWGNHVSQECVLPGAAWTL</sequence>
<protein>
    <submittedName>
        <fullName evidence="2">Uncharacterized protein</fullName>
    </submittedName>
</protein>
<comment type="caution">
    <text evidence="2">The sequence shown here is derived from an EMBL/GenBank/DDBJ whole genome shotgun (WGS) entry which is preliminary data.</text>
</comment>
<dbReference type="EMBL" id="VKHP01000069">
    <property type="protein sequence ID" value="NEU97789.1"/>
    <property type="molecule type" value="Genomic_DNA"/>
</dbReference>
<proteinExistence type="predicted"/>
<keyword evidence="3" id="KW-1185">Reference proteome</keyword>
<evidence type="ECO:0000256" key="1">
    <source>
        <dbReference type="SAM" id="MobiDB-lite"/>
    </source>
</evidence>
<dbReference type="Proteomes" id="UP000468531">
    <property type="component" value="Unassembled WGS sequence"/>
</dbReference>
<gene>
    <name evidence="2" type="ORF">FNJ47_18595</name>
</gene>
<accession>A0A6P1BHU2</accession>
<feature type="region of interest" description="Disordered" evidence="1">
    <location>
        <begin position="1"/>
        <end position="37"/>
    </location>
</feature>
<reference evidence="2 3" key="1">
    <citation type="journal article" date="2020" name="Arch. Microbiol.">
        <title>Bradyrhizobium uaiense sp. nov., a new highly efficient cowpea symbiont.</title>
        <authorList>
            <person name="Cabral Michel D."/>
            <person name="Azarias Guimaraes A."/>
            <person name="Martins da Costa E."/>
            <person name="Soares de Carvalho T."/>
            <person name="Balsanelli E."/>
            <person name="Willems A."/>
            <person name="Maltempi de Souza E."/>
            <person name="de Souza Moreira F.M."/>
        </authorList>
    </citation>
    <scope>NUCLEOTIDE SEQUENCE [LARGE SCALE GENOMIC DNA]</scope>
    <source>
        <strain evidence="2 3">UFLA 03-164</strain>
    </source>
</reference>
<feature type="compositionally biased region" description="Basic and acidic residues" evidence="1">
    <location>
        <begin position="15"/>
        <end position="37"/>
    </location>
</feature>
<name>A0A6P1BHU2_9BRAD</name>
<organism evidence="2 3">
    <name type="scientific">Bradyrhizobium uaiense</name>
    <dbReference type="NCBI Taxonomy" id="2594946"/>
    <lineage>
        <taxon>Bacteria</taxon>
        <taxon>Pseudomonadati</taxon>
        <taxon>Pseudomonadota</taxon>
        <taxon>Alphaproteobacteria</taxon>
        <taxon>Hyphomicrobiales</taxon>
        <taxon>Nitrobacteraceae</taxon>
        <taxon>Bradyrhizobium</taxon>
    </lineage>
</organism>
<dbReference type="AlphaFoldDB" id="A0A6P1BHU2"/>
<evidence type="ECO:0000313" key="3">
    <source>
        <dbReference type="Proteomes" id="UP000468531"/>
    </source>
</evidence>
<evidence type="ECO:0000313" key="2">
    <source>
        <dbReference type="EMBL" id="NEU97789.1"/>
    </source>
</evidence>